<dbReference type="SUPFAM" id="SSF48403">
    <property type="entry name" value="Ankyrin repeat"/>
    <property type="match status" value="1"/>
</dbReference>
<feature type="transmembrane region" description="Helical" evidence="9">
    <location>
        <begin position="281"/>
        <end position="304"/>
    </location>
</feature>
<dbReference type="KEGG" id="csv:101203818"/>
<accession>A0A0A0KFJ7</accession>
<dbReference type="InterPro" id="IPR026961">
    <property type="entry name" value="PGG_dom"/>
</dbReference>
<dbReference type="OMA" id="HEHACLM"/>
<keyword evidence="2 9" id="KW-0812">Transmembrane</keyword>
<reference evidence="11 12" key="2">
    <citation type="journal article" date="2009" name="PLoS ONE">
        <title>An integrated genetic and cytogenetic map of the cucumber genome.</title>
        <authorList>
            <person name="Ren Y."/>
            <person name="Zhang Z."/>
            <person name="Liu J."/>
            <person name="Staub J.E."/>
            <person name="Han Y."/>
            <person name="Cheng Z."/>
            <person name="Li X."/>
            <person name="Lu J."/>
            <person name="Miao H."/>
            <person name="Kang H."/>
            <person name="Xie B."/>
            <person name="Gu X."/>
            <person name="Wang X."/>
            <person name="Du Y."/>
            <person name="Jin W."/>
            <person name="Huang S."/>
        </authorList>
    </citation>
    <scope>NUCLEOTIDE SEQUENCE [LARGE SCALE GENOMIC DNA]</scope>
    <source>
        <strain evidence="12">cv. 9930</strain>
    </source>
</reference>
<dbReference type="PANTHER" id="PTHR24186:SF37">
    <property type="entry name" value="PGG DOMAIN-CONTAINING PROTEIN"/>
    <property type="match status" value="1"/>
</dbReference>
<dbReference type="Gramene" id="KGN47599">
    <property type="protein sequence ID" value="KGN47599"/>
    <property type="gene ID" value="Csa_6G363550"/>
</dbReference>
<keyword evidence="4 9" id="KW-1133">Transmembrane helix</keyword>
<organism evidence="11 12">
    <name type="scientific">Cucumis sativus</name>
    <name type="common">Cucumber</name>
    <dbReference type="NCBI Taxonomy" id="3659"/>
    <lineage>
        <taxon>Eukaryota</taxon>
        <taxon>Viridiplantae</taxon>
        <taxon>Streptophyta</taxon>
        <taxon>Embryophyta</taxon>
        <taxon>Tracheophyta</taxon>
        <taxon>Spermatophyta</taxon>
        <taxon>Magnoliopsida</taxon>
        <taxon>eudicotyledons</taxon>
        <taxon>Gunneridae</taxon>
        <taxon>Pentapetalae</taxon>
        <taxon>rosids</taxon>
        <taxon>fabids</taxon>
        <taxon>Cucurbitales</taxon>
        <taxon>Cucurbitaceae</taxon>
        <taxon>Benincaseae</taxon>
        <taxon>Cucumis</taxon>
    </lineage>
</organism>
<evidence type="ECO:0000256" key="2">
    <source>
        <dbReference type="ARBA" id="ARBA00022692"/>
    </source>
</evidence>
<evidence type="ECO:0000256" key="4">
    <source>
        <dbReference type="ARBA" id="ARBA00022989"/>
    </source>
</evidence>
<feature type="region of interest" description="Disordered" evidence="8">
    <location>
        <begin position="206"/>
        <end position="233"/>
    </location>
</feature>
<dbReference type="GO" id="GO:0016020">
    <property type="term" value="C:membrane"/>
    <property type="evidence" value="ECO:0007669"/>
    <property type="project" value="UniProtKB-SubCell"/>
</dbReference>
<dbReference type="SMART" id="SM00248">
    <property type="entry name" value="ANK"/>
    <property type="match status" value="4"/>
</dbReference>
<dbReference type="InterPro" id="IPR036770">
    <property type="entry name" value="Ankyrin_rpt-contain_sf"/>
</dbReference>
<feature type="transmembrane region" description="Helical" evidence="9">
    <location>
        <begin position="316"/>
        <end position="337"/>
    </location>
</feature>
<reference evidence="11 12" key="4">
    <citation type="journal article" date="2011" name="BMC Genomics">
        <title>RNA-Seq improves annotation of protein-coding genes in the cucumber genome.</title>
        <authorList>
            <person name="Li Z."/>
            <person name="Zhang Z."/>
            <person name="Yan P."/>
            <person name="Huang S."/>
            <person name="Fei Z."/>
            <person name="Lin K."/>
        </authorList>
    </citation>
    <scope>NUCLEOTIDE SEQUENCE [LARGE SCALE GENOMIC DNA]</scope>
    <source>
        <strain evidence="12">cv. 9930</strain>
    </source>
</reference>
<dbReference type="InterPro" id="IPR002110">
    <property type="entry name" value="Ankyrin_rpt"/>
</dbReference>
<keyword evidence="6 9" id="KW-0472">Membrane</keyword>
<dbReference type="EMBL" id="CM002927">
    <property type="protein sequence ID" value="KGN47599.1"/>
    <property type="molecule type" value="Genomic_DNA"/>
</dbReference>
<dbReference type="STRING" id="3659.A0A0A0KFJ7"/>
<keyword evidence="5 7" id="KW-0040">ANK repeat</keyword>
<dbReference type="Pfam" id="PF13962">
    <property type="entry name" value="PGG"/>
    <property type="match status" value="1"/>
</dbReference>
<dbReference type="PANTHER" id="PTHR24186">
    <property type="entry name" value="PROTEIN PHOSPHATASE 1 REGULATORY SUBUNIT"/>
    <property type="match status" value="1"/>
</dbReference>
<feature type="domain" description="PGG" evidence="10">
    <location>
        <begin position="239"/>
        <end position="338"/>
    </location>
</feature>
<dbReference type="Proteomes" id="UP000029981">
    <property type="component" value="Chromosome 6"/>
</dbReference>
<keyword evidence="3" id="KW-0677">Repeat</keyword>
<feature type="repeat" description="ANK" evidence="7">
    <location>
        <begin position="65"/>
        <end position="87"/>
    </location>
</feature>
<comment type="subcellular location">
    <subcellularLocation>
        <location evidence="1">Membrane</location>
        <topology evidence="1">Multi-pass membrane protein</topology>
    </subcellularLocation>
</comment>
<evidence type="ECO:0000256" key="6">
    <source>
        <dbReference type="ARBA" id="ARBA00023136"/>
    </source>
</evidence>
<dbReference type="eggNOG" id="KOG0504">
    <property type="taxonomic scope" value="Eukaryota"/>
</dbReference>
<evidence type="ECO:0000256" key="3">
    <source>
        <dbReference type="ARBA" id="ARBA00022737"/>
    </source>
</evidence>
<evidence type="ECO:0000256" key="1">
    <source>
        <dbReference type="ARBA" id="ARBA00004141"/>
    </source>
</evidence>
<reference evidence="11 12" key="1">
    <citation type="journal article" date="2009" name="Nat. Genet.">
        <title>The genome of the cucumber, Cucumis sativus L.</title>
        <authorList>
            <person name="Huang S."/>
            <person name="Li R."/>
            <person name="Zhang Z."/>
            <person name="Li L."/>
            <person name="Gu X."/>
            <person name="Fan W."/>
            <person name="Lucas W.J."/>
            <person name="Wang X."/>
            <person name="Xie B."/>
            <person name="Ni P."/>
            <person name="Ren Y."/>
            <person name="Zhu H."/>
            <person name="Li J."/>
            <person name="Lin K."/>
            <person name="Jin W."/>
            <person name="Fei Z."/>
            <person name="Li G."/>
            <person name="Staub J."/>
            <person name="Kilian A."/>
            <person name="van der Vossen E.A."/>
            <person name="Wu Y."/>
            <person name="Guo J."/>
            <person name="He J."/>
            <person name="Jia Z."/>
            <person name="Ren Y."/>
            <person name="Tian G."/>
            <person name="Lu Y."/>
            <person name="Ruan J."/>
            <person name="Qian W."/>
            <person name="Wang M."/>
            <person name="Huang Q."/>
            <person name="Li B."/>
            <person name="Xuan Z."/>
            <person name="Cao J."/>
            <person name="Asan"/>
            <person name="Wu Z."/>
            <person name="Zhang J."/>
            <person name="Cai Q."/>
            <person name="Bai Y."/>
            <person name="Zhao B."/>
            <person name="Han Y."/>
            <person name="Li Y."/>
            <person name="Li X."/>
            <person name="Wang S."/>
            <person name="Shi Q."/>
            <person name="Liu S."/>
            <person name="Cho W.K."/>
            <person name="Kim J.Y."/>
            <person name="Xu Y."/>
            <person name="Heller-Uszynska K."/>
            <person name="Miao H."/>
            <person name="Cheng Z."/>
            <person name="Zhang S."/>
            <person name="Wu J."/>
            <person name="Yang Y."/>
            <person name="Kang H."/>
            <person name="Li M."/>
            <person name="Liang H."/>
            <person name="Ren X."/>
            <person name="Shi Z."/>
            <person name="Wen M."/>
            <person name="Jian M."/>
            <person name="Yang H."/>
            <person name="Zhang G."/>
            <person name="Yang Z."/>
            <person name="Chen R."/>
            <person name="Liu S."/>
            <person name="Li J."/>
            <person name="Ma L."/>
            <person name="Liu H."/>
            <person name="Zhou Y."/>
            <person name="Zhao J."/>
            <person name="Fang X."/>
            <person name="Li G."/>
            <person name="Fang L."/>
            <person name="Li Y."/>
            <person name="Liu D."/>
            <person name="Zheng H."/>
            <person name="Zhang Y."/>
            <person name="Qin N."/>
            <person name="Li Z."/>
            <person name="Yang G."/>
            <person name="Yang S."/>
            <person name="Bolund L."/>
            <person name="Kristiansen K."/>
            <person name="Zheng H."/>
            <person name="Li S."/>
            <person name="Zhang X."/>
            <person name="Yang H."/>
            <person name="Wang J."/>
            <person name="Sun R."/>
            <person name="Zhang B."/>
            <person name="Jiang S."/>
            <person name="Wang J."/>
            <person name="Du Y."/>
            <person name="Li S."/>
        </authorList>
    </citation>
    <scope>NUCLEOTIDE SEQUENCE [LARGE SCALE GENOMIC DNA]</scope>
    <source>
        <strain evidence="12">cv. 9930</strain>
    </source>
</reference>
<evidence type="ECO:0000313" key="12">
    <source>
        <dbReference type="Proteomes" id="UP000029981"/>
    </source>
</evidence>
<evidence type="ECO:0000259" key="10">
    <source>
        <dbReference type="Pfam" id="PF13962"/>
    </source>
</evidence>
<keyword evidence="12" id="KW-1185">Reference proteome</keyword>
<evidence type="ECO:0000256" key="7">
    <source>
        <dbReference type="PROSITE-ProRule" id="PRU00023"/>
    </source>
</evidence>
<proteinExistence type="predicted"/>
<dbReference type="Pfam" id="PF12796">
    <property type="entry name" value="Ank_2"/>
    <property type="match status" value="2"/>
</dbReference>
<dbReference type="Gene3D" id="1.25.40.20">
    <property type="entry name" value="Ankyrin repeat-containing domain"/>
    <property type="match status" value="1"/>
</dbReference>
<evidence type="ECO:0000256" key="5">
    <source>
        <dbReference type="ARBA" id="ARBA00023043"/>
    </source>
</evidence>
<name>A0A0A0KFJ7_CUCSA</name>
<evidence type="ECO:0000256" key="8">
    <source>
        <dbReference type="SAM" id="MobiDB-lite"/>
    </source>
</evidence>
<feature type="transmembrane region" description="Helical" evidence="9">
    <location>
        <begin position="244"/>
        <end position="261"/>
    </location>
</feature>
<evidence type="ECO:0000313" key="11">
    <source>
        <dbReference type="EMBL" id="KGN47599.1"/>
    </source>
</evidence>
<sequence>MATLENKLQEAAMSGNLEKIIELLQQSLRLIDTVGPDNPPPHDFANFPDRILQQKPHLTRVLDSKGSCPLHLAAAEGHVEIVRLLLQVDSHTCLFRNADGWNPLQLAAINGHVDVLKELVRERPDAARARTVVDGGGNALHLCVKNNQLEALKVLVVDAVGFINEKDDFGCSILQLAVSNKQTETIKFLVNTNGMELNDLFQSNKEENASTTGEVPGAIVPSPTSHFDRKNSFSKQQKMRQREALMVVASVVATMAFQAAINPPNGLWKDAEKSTIHPHRFVAFVSSITFSFVFSIIELFLLVSDYPSTIPLFLRFLWLAKILSIGGMAVAYLIAIMCLS</sequence>
<feature type="repeat" description="ANK" evidence="7">
    <location>
        <begin position="99"/>
        <end position="131"/>
    </location>
</feature>
<reference evidence="11 12" key="3">
    <citation type="journal article" date="2010" name="BMC Genomics">
        <title>Transcriptome sequencing and comparative analysis of cucumber flowers with different sex types.</title>
        <authorList>
            <person name="Guo S."/>
            <person name="Zheng Y."/>
            <person name="Joung J.G."/>
            <person name="Liu S."/>
            <person name="Zhang Z."/>
            <person name="Crasta O.R."/>
            <person name="Sobral B.W."/>
            <person name="Xu Y."/>
            <person name="Huang S."/>
            <person name="Fei Z."/>
        </authorList>
    </citation>
    <scope>NUCLEOTIDE SEQUENCE [LARGE SCALE GENOMIC DNA]</scope>
    <source>
        <strain evidence="12">cv. 9930</strain>
    </source>
</reference>
<dbReference type="OrthoDB" id="7729168at2759"/>
<dbReference type="PROSITE" id="PS50088">
    <property type="entry name" value="ANK_REPEAT"/>
    <property type="match status" value="2"/>
</dbReference>
<gene>
    <name evidence="11" type="ORF">Csa_6G363550</name>
</gene>
<dbReference type="PROSITE" id="PS50297">
    <property type="entry name" value="ANK_REP_REGION"/>
    <property type="match status" value="2"/>
</dbReference>
<protein>
    <recommendedName>
        <fullName evidence="10">PGG domain-containing protein</fullName>
    </recommendedName>
</protein>
<evidence type="ECO:0000256" key="9">
    <source>
        <dbReference type="SAM" id="Phobius"/>
    </source>
</evidence>
<dbReference type="AlphaFoldDB" id="A0A0A0KFJ7"/>